<proteinExistence type="predicted"/>
<dbReference type="Proteomes" id="UP000295345">
    <property type="component" value="Unassembled WGS sequence"/>
</dbReference>
<comment type="caution">
    <text evidence="1">The sequence shown here is derived from an EMBL/GenBank/DDBJ whole genome shotgun (WGS) entry which is preliminary data.</text>
</comment>
<accession>A0A4R4T8J2</accession>
<evidence type="ECO:0000313" key="1">
    <source>
        <dbReference type="EMBL" id="TDC71764.1"/>
    </source>
</evidence>
<dbReference type="AlphaFoldDB" id="A0A4R4T8J2"/>
<feature type="non-terminal residue" evidence="1">
    <location>
        <position position="1"/>
    </location>
</feature>
<dbReference type="EMBL" id="SMKI01000271">
    <property type="protein sequence ID" value="TDC71764.1"/>
    <property type="molecule type" value="Genomic_DNA"/>
</dbReference>
<dbReference type="Gene3D" id="3.90.25.10">
    <property type="entry name" value="UDP-galactose 4-epimerase, domain 1"/>
    <property type="match status" value="1"/>
</dbReference>
<sequence length="42" mass="4523">PGDPARVVACPDLAAKQLGWTASHTLDDMITSSWAGWLRTAR</sequence>
<gene>
    <name evidence="1" type="ORF">E1283_23030</name>
</gene>
<organism evidence="1 2">
    <name type="scientific">Streptomyces hainanensis</name>
    <dbReference type="NCBI Taxonomy" id="402648"/>
    <lineage>
        <taxon>Bacteria</taxon>
        <taxon>Bacillati</taxon>
        <taxon>Actinomycetota</taxon>
        <taxon>Actinomycetes</taxon>
        <taxon>Kitasatosporales</taxon>
        <taxon>Streptomycetaceae</taxon>
        <taxon>Streptomyces</taxon>
    </lineage>
</organism>
<reference evidence="1 2" key="1">
    <citation type="submission" date="2019-03" db="EMBL/GenBank/DDBJ databases">
        <title>Draft genome sequences of novel Actinobacteria.</title>
        <authorList>
            <person name="Sahin N."/>
            <person name="Ay H."/>
            <person name="Saygin H."/>
        </authorList>
    </citation>
    <scope>NUCLEOTIDE SEQUENCE [LARGE SCALE GENOMIC DNA]</scope>
    <source>
        <strain evidence="1 2">DSM 41900</strain>
    </source>
</reference>
<keyword evidence="2" id="KW-1185">Reference proteome</keyword>
<evidence type="ECO:0000313" key="2">
    <source>
        <dbReference type="Proteomes" id="UP000295345"/>
    </source>
</evidence>
<protein>
    <submittedName>
        <fullName evidence="1">UDP-glucose 4-epimerase GalE</fullName>
    </submittedName>
</protein>
<name>A0A4R4T8J2_9ACTN</name>